<keyword evidence="1" id="KW-0507">mRNA processing</keyword>
<reference evidence="4 5" key="1">
    <citation type="submission" date="2014-02" db="EMBL/GenBank/DDBJ databases">
        <title>Transposable element dynamics among asymbiotic and ectomycorrhizal Amanita fungi.</title>
        <authorList>
            <consortium name="DOE Joint Genome Institute"/>
            <person name="Hess J."/>
            <person name="Skrede I."/>
            <person name="Wolfe B."/>
            <person name="LaButti K."/>
            <person name="Ohm R.A."/>
            <person name="Grigoriev I.V."/>
            <person name="Pringle A."/>
        </authorList>
    </citation>
    <scope>NUCLEOTIDE SEQUENCE [LARGE SCALE GENOMIC DNA]</scope>
    <source>
        <strain evidence="4 5">SKay4041</strain>
    </source>
</reference>
<feature type="non-terminal residue" evidence="4">
    <location>
        <position position="1"/>
    </location>
</feature>
<evidence type="ECO:0000256" key="1">
    <source>
        <dbReference type="ARBA" id="ARBA00022664"/>
    </source>
</evidence>
<evidence type="ECO:0000313" key="4">
    <source>
        <dbReference type="EMBL" id="PFH45261.1"/>
    </source>
</evidence>
<feature type="domain" description="CCHC-type" evidence="3">
    <location>
        <begin position="135"/>
        <end position="149"/>
    </location>
</feature>
<dbReference type="InterPro" id="IPR001878">
    <property type="entry name" value="Znf_CCHC"/>
</dbReference>
<dbReference type="EMBL" id="KZ302462">
    <property type="protein sequence ID" value="PFH45261.1"/>
    <property type="molecule type" value="Genomic_DNA"/>
</dbReference>
<gene>
    <name evidence="4" type="ORF">AMATHDRAFT_122459</name>
</gene>
<keyword evidence="5" id="KW-1185">Reference proteome</keyword>
<keyword evidence="2" id="KW-0863">Zinc-finger</keyword>
<evidence type="ECO:0000313" key="5">
    <source>
        <dbReference type="Proteomes" id="UP000242287"/>
    </source>
</evidence>
<dbReference type="SUPFAM" id="SSF57756">
    <property type="entry name" value="Retrovirus zinc finger-like domains"/>
    <property type="match status" value="1"/>
</dbReference>
<dbReference type="GO" id="GO:0003676">
    <property type="term" value="F:nucleic acid binding"/>
    <property type="evidence" value="ECO:0007669"/>
    <property type="project" value="InterPro"/>
</dbReference>
<evidence type="ECO:0000256" key="2">
    <source>
        <dbReference type="PROSITE-ProRule" id="PRU00047"/>
    </source>
</evidence>
<sequence length="149" mass="17264">KQATAIQEITTIKQGSKSGEEHVQLFKQCYMRLGYGETASIHKFKRSLNTPLLDKCMAVPDLPVTLNRWYDLVIRLDRQWRQAPSTTQQGVNQHAQWNWQAPVNRPQQMTWRPPAQPVPRDPNVMQVDRNCSLIRCYNCSQTGHMARTC</sequence>
<evidence type="ECO:0000259" key="3">
    <source>
        <dbReference type="PROSITE" id="PS50158"/>
    </source>
</evidence>
<dbReference type="PROSITE" id="PS50158">
    <property type="entry name" value="ZF_CCHC"/>
    <property type="match status" value="1"/>
</dbReference>
<keyword evidence="2" id="KW-0862">Zinc</keyword>
<dbReference type="AlphaFoldDB" id="A0A2A9NAH7"/>
<dbReference type="GO" id="GO:0008270">
    <property type="term" value="F:zinc ion binding"/>
    <property type="evidence" value="ECO:0007669"/>
    <property type="project" value="UniProtKB-KW"/>
</dbReference>
<dbReference type="InterPro" id="IPR036875">
    <property type="entry name" value="Znf_CCHC_sf"/>
</dbReference>
<accession>A0A2A9NAH7</accession>
<organism evidence="4 5">
    <name type="scientific">Amanita thiersii Skay4041</name>
    <dbReference type="NCBI Taxonomy" id="703135"/>
    <lineage>
        <taxon>Eukaryota</taxon>
        <taxon>Fungi</taxon>
        <taxon>Dikarya</taxon>
        <taxon>Basidiomycota</taxon>
        <taxon>Agaricomycotina</taxon>
        <taxon>Agaricomycetes</taxon>
        <taxon>Agaricomycetidae</taxon>
        <taxon>Agaricales</taxon>
        <taxon>Pluteineae</taxon>
        <taxon>Amanitaceae</taxon>
        <taxon>Amanita</taxon>
    </lineage>
</organism>
<dbReference type="OrthoDB" id="3863715at2759"/>
<dbReference type="Pfam" id="PF00098">
    <property type="entry name" value="zf-CCHC"/>
    <property type="match status" value="1"/>
</dbReference>
<proteinExistence type="predicted"/>
<name>A0A2A9NAH7_9AGAR</name>
<protein>
    <recommendedName>
        <fullName evidence="3">CCHC-type domain-containing protein</fullName>
    </recommendedName>
</protein>
<dbReference type="Proteomes" id="UP000242287">
    <property type="component" value="Unassembled WGS sequence"/>
</dbReference>
<dbReference type="STRING" id="703135.A0A2A9NAH7"/>
<keyword evidence="2" id="KW-0479">Metal-binding</keyword>
<feature type="non-terminal residue" evidence="4">
    <location>
        <position position="149"/>
    </location>
</feature>
<dbReference type="GO" id="GO:0006397">
    <property type="term" value="P:mRNA processing"/>
    <property type="evidence" value="ECO:0007669"/>
    <property type="project" value="UniProtKB-KW"/>
</dbReference>